<proteinExistence type="predicted"/>
<protein>
    <submittedName>
        <fullName evidence="1">Uncharacterized protein</fullName>
    </submittedName>
</protein>
<sequence>MLEINHVCSLGSLCHSSEILKRNKFKVCSYPFDWIFSNWNTIIHCIEDNFKTFLDKSYYIDISQMMCGHSKYNERMFAHHNPLINADHYNYYVRCVNRFKELLQKQEHKLFTMIFVNEEHNSHDVNFKKNIIDFNCKFSKYTSNYTLLVIINYPNNETNHHTFTYTDNIHFLNLYTLSLSDGSNFCNINDNIYLDNIIKKNYNFNIKN</sequence>
<dbReference type="AlphaFoldDB" id="A0A6C0FAU7"/>
<accession>A0A6C0FAU7</accession>
<dbReference type="Pfam" id="PF08795">
    <property type="entry name" value="DUF1796"/>
    <property type="match status" value="1"/>
</dbReference>
<name>A0A6C0FAU7_9ZZZZ</name>
<dbReference type="EMBL" id="MN739035">
    <property type="protein sequence ID" value="QHT36285.1"/>
    <property type="molecule type" value="Genomic_DNA"/>
</dbReference>
<reference evidence="1" key="1">
    <citation type="journal article" date="2020" name="Nature">
        <title>Giant virus diversity and host interactions through global metagenomics.</title>
        <authorList>
            <person name="Schulz F."/>
            <person name="Roux S."/>
            <person name="Paez-Espino D."/>
            <person name="Jungbluth S."/>
            <person name="Walsh D.A."/>
            <person name="Denef V.J."/>
            <person name="McMahon K.D."/>
            <person name="Konstantinidis K.T."/>
            <person name="Eloe-Fadrosh E.A."/>
            <person name="Kyrpides N.C."/>
            <person name="Woyke T."/>
        </authorList>
    </citation>
    <scope>NUCLEOTIDE SEQUENCE</scope>
    <source>
        <strain evidence="1">GVMAG-M-3300009182-46</strain>
    </source>
</reference>
<organism evidence="1">
    <name type="scientific">viral metagenome</name>
    <dbReference type="NCBI Taxonomy" id="1070528"/>
    <lineage>
        <taxon>unclassified sequences</taxon>
        <taxon>metagenomes</taxon>
        <taxon>organismal metagenomes</taxon>
    </lineage>
</organism>
<evidence type="ECO:0000313" key="1">
    <source>
        <dbReference type="EMBL" id="QHT36285.1"/>
    </source>
</evidence>
<dbReference type="InterPro" id="IPR014903">
    <property type="entry name" value="DUF1796"/>
</dbReference>